<dbReference type="CDD" id="cd04301">
    <property type="entry name" value="NAT_SF"/>
    <property type="match status" value="1"/>
</dbReference>
<keyword evidence="2" id="KW-0808">Transferase</keyword>
<evidence type="ECO:0000259" key="1">
    <source>
        <dbReference type="PROSITE" id="PS51186"/>
    </source>
</evidence>
<dbReference type="EMBL" id="PREZ01000006">
    <property type="protein sequence ID" value="PPA69369.1"/>
    <property type="molecule type" value="Genomic_DNA"/>
</dbReference>
<protein>
    <submittedName>
        <fullName evidence="2">GNAT family N-acetyltransferase</fullName>
    </submittedName>
</protein>
<dbReference type="Pfam" id="PF00583">
    <property type="entry name" value="Acetyltransf_1"/>
    <property type="match status" value="1"/>
</dbReference>
<sequence>MELKKTEVQVELAQYNPVYDDQLAAFHLNEEQHQFTSMPLEKLNHPKLSANAKHIVILDNRIPVGYFALEEGEKLAKYSQNQRAILLTSFSINSKYQGKGIAKAALKLLPGFITGILPDVNEVVLGVNKRNGPAINLYKKLGFVDHNEIYIGPKGPQHILHLKLC</sequence>
<dbReference type="PROSITE" id="PS51186">
    <property type="entry name" value="GNAT"/>
    <property type="match status" value="1"/>
</dbReference>
<dbReference type="OrthoDB" id="66776at2"/>
<dbReference type="InterPro" id="IPR016181">
    <property type="entry name" value="Acyl_CoA_acyltransferase"/>
</dbReference>
<name>A0A2S5G8R3_9BACL</name>
<organism evidence="2 3">
    <name type="scientific">Jeotgalibacillus proteolyticus</name>
    <dbReference type="NCBI Taxonomy" id="2082395"/>
    <lineage>
        <taxon>Bacteria</taxon>
        <taxon>Bacillati</taxon>
        <taxon>Bacillota</taxon>
        <taxon>Bacilli</taxon>
        <taxon>Bacillales</taxon>
        <taxon>Caryophanaceae</taxon>
        <taxon>Jeotgalibacillus</taxon>
    </lineage>
</organism>
<proteinExistence type="predicted"/>
<dbReference type="Proteomes" id="UP000239047">
    <property type="component" value="Unassembled WGS sequence"/>
</dbReference>
<dbReference type="GO" id="GO:0016747">
    <property type="term" value="F:acyltransferase activity, transferring groups other than amino-acyl groups"/>
    <property type="evidence" value="ECO:0007669"/>
    <property type="project" value="InterPro"/>
</dbReference>
<keyword evidence="3" id="KW-1185">Reference proteome</keyword>
<dbReference type="SUPFAM" id="SSF55729">
    <property type="entry name" value="Acyl-CoA N-acyltransferases (Nat)"/>
    <property type="match status" value="1"/>
</dbReference>
<reference evidence="2 3" key="1">
    <citation type="submission" date="2018-02" db="EMBL/GenBank/DDBJ databases">
        <title>Jeotgalibacillus proteolyticum sp. nov. a protease producing bacterium isolated from ocean sediments of Laizhou Bay.</title>
        <authorList>
            <person name="Li Y."/>
        </authorList>
    </citation>
    <scope>NUCLEOTIDE SEQUENCE [LARGE SCALE GENOMIC DNA]</scope>
    <source>
        <strain evidence="2 3">22-7</strain>
    </source>
</reference>
<comment type="caution">
    <text evidence="2">The sequence shown here is derived from an EMBL/GenBank/DDBJ whole genome shotgun (WGS) entry which is preliminary data.</text>
</comment>
<gene>
    <name evidence="2" type="ORF">C4B60_16375</name>
</gene>
<dbReference type="AlphaFoldDB" id="A0A2S5G8R3"/>
<evidence type="ECO:0000313" key="3">
    <source>
        <dbReference type="Proteomes" id="UP000239047"/>
    </source>
</evidence>
<dbReference type="Gene3D" id="3.40.630.30">
    <property type="match status" value="1"/>
</dbReference>
<feature type="domain" description="N-acetyltransferase" evidence="1">
    <location>
        <begin position="10"/>
        <end position="165"/>
    </location>
</feature>
<evidence type="ECO:0000313" key="2">
    <source>
        <dbReference type="EMBL" id="PPA69369.1"/>
    </source>
</evidence>
<accession>A0A2S5G8R3</accession>
<dbReference type="InterPro" id="IPR000182">
    <property type="entry name" value="GNAT_dom"/>
</dbReference>
<dbReference type="RefSeq" id="WP_104059107.1">
    <property type="nucleotide sequence ID" value="NZ_PREZ01000006.1"/>
</dbReference>